<dbReference type="InterPro" id="IPR036388">
    <property type="entry name" value="WH-like_DNA-bd_sf"/>
</dbReference>
<organism evidence="5 6">
    <name type="scientific">Methylobacterium organophilum</name>
    <dbReference type="NCBI Taxonomy" id="410"/>
    <lineage>
        <taxon>Bacteria</taxon>
        <taxon>Pseudomonadati</taxon>
        <taxon>Pseudomonadota</taxon>
        <taxon>Alphaproteobacteria</taxon>
        <taxon>Hyphomicrobiales</taxon>
        <taxon>Methylobacteriaceae</taxon>
        <taxon>Methylobacterium</taxon>
    </lineage>
</organism>
<keyword evidence="6" id="KW-1185">Reference proteome</keyword>
<dbReference type="SUPFAM" id="SSF51206">
    <property type="entry name" value="cAMP-binding domain-like"/>
    <property type="match status" value="1"/>
</dbReference>
<accession>A0ABQ4T1I6</accession>
<keyword evidence="2" id="KW-0238">DNA-binding</keyword>
<feature type="domain" description="Cyclic nucleotide-binding" evidence="4">
    <location>
        <begin position="13"/>
        <end position="99"/>
    </location>
</feature>
<dbReference type="PROSITE" id="PS50042">
    <property type="entry name" value="CNMP_BINDING_3"/>
    <property type="match status" value="1"/>
</dbReference>
<gene>
    <name evidence="5" type="ORF">LKMONMHP_0338</name>
</gene>
<dbReference type="InterPro" id="IPR014710">
    <property type="entry name" value="RmlC-like_jellyroll"/>
</dbReference>
<dbReference type="SUPFAM" id="SSF46785">
    <property type="entry name" value="Winged helix' DNA-binding domain"/>
    <property type="match status" value="1"/>
</dbReference>
<dbReference type="CDD" id="cd00038">
    <property type="entry name" value="CAP_ED"/>
    <property type="match status" value="1"/>
</dbReference>
<dbReference type="InterPro" id="IPR018490">
    <property type="entry name" value="cNMP-bd_dom_sf"/>
</dbReference>
<dbReference type="Pfam" id="PF00027">
    <property type="entry name" value="cNMP_binding"/>
    <property type="match status" value="1"/>
</dbReference>
<proteinExistence type="predicted"/>
<dbReference type="EMBL" id="BPQV01000001">
    <property type="protein sequence ID" value="GJE25500.1"/>
    <property type="molecule type" value="Genomic_DNA"/>
</dbReference>
<dbReference type="InterPro" id="IPR000595">
    <property type="entry name" value="cNMP-bd_dom"/>
</dbReference>
<name>A0ABQ4T1I6_METOR</name>
<dbReference type="InterPro" id="IPR012318">
    <property type="entry name" value="HTH_CRP"/>
</dbReference>
<evidence type="ECO:0000313" key="6">
    <source>
        <dbReference type="Proteomes" id="UP001055156"/>
    </source>
</evidence>
<dbReference type="Proteomes" id="UP001055156">
    <property type="component" value="Unassembled WGS sequence"/>
</dbReference>
<evidence type="ECO:0000313" key="5">
    <source>
        <dbReference type="EMBL" id="GJE25500.1"/>
    </source>
</evidence>
<evidence type="ECO:0000259" key="4">
    <source>
        <dbReference type="PROSITE" id="PS50042"/>
    </source>
</evidence>
<dbReference type="InterPro" id="IPR036390">
    <property type="entry name" value="WH_DNA-bd_sf"/>
</dbReference>
<dbReference type="Gene3D" id="1.10.10.10">
    <property type="entry name" value="Winged helix-like DNA-binding domain superfamily/Winged helix DNA-binding domain"/>
    <property type="match status" value="1"/>
</dbReference>
<sequence length="251" mass="27845">MSQLHHDIVRNRLLAALTPMEFERLAPSLERVSMSMRQPLVMAREPITHGYFPEDGLVSLICDTVEGRVEIGLVGYEGFVGTPLVLGTGRTPHNAMVQAEGSMLRIEASDLQAALEASPALRGVLGRYVQSLIVQVGETVYANADCTIEIRLARWILMTQDRLRRNELPLTHDFMALMLGVRRPGVTTAMHVLEGRRMIQARRGRVIVLDRDQLKDLARDTYGTAEAEYERLLGEAEPCRATSSTHVAAAS</sequence>
<dbReference type="Pfam" id="PF13545">
    <property type="entry name" value="HTH_Crp_2"/>
    <property type="match status" value="1"/>
</dbReference>
<evidence type="ECO:0000256" key="1">
    <source>
        <dbReference type="ARBA" id="ARBA00023015"/>
    </source>
</evidence>
<keyword evidence="1" id="KW-0805">Transcription regulation</keyword>
<reference evidence="5" key="2">
    <citation type="submission" date="2021-08" db="EMBL/GenBank/DDBJ databases">
        <authorList>
            <person name="Tani A."/>
            <person name="Ola A."/>
            <person name="Ogura Y."/>
            <person name="Katsura K."/>
            <person name="Hayashi T."/>
        </authorList>
    </citation>
    <scope>NUCLEOTIDE SEQUENCE</scope>
    <source>
        <strain evidence="5">NBRC 15689</strain>
    </source>
</reference>
<evidence type="ECO:0000256" key="3">
    <source>
        <dbReference type="ARBA" id="ARBA00023163"/>
    </source>
</evidence>
<reference evidence="5" key="1">
    <citation type="journal article" date="2021" name="Front. Microbiol.">
        <title>Comprehensive Comparative Genomics and Phenotyping of Methylobacterium Species.</title>
        <authorList>
            <person name="Alessa O."/>
            <person name="Ogura Y."/>
            <person name="Fujitani Y."/>
            <person name="Takami H."/>
            <person name="Hayashi T."/>
            <person name="Sahin N."/>
            <person name="Tani A."/>
        </authorList>
    </citation>
    <scope>NUCLEOTIDE SEQUENCE</scope>
    <source>
        <strain evidence="5">NBRC 15689</strain>
    </source>
</reference>
<keyword evidence="3" id="KW-0804">Transcription</keyword>
<dbReference type="Gene3D" id="2.60.120.10">
    <property type="entry name" value="Jelly Rolls"/>
    <property type="match status" value="1"/>
</dbReference>
<comment type="caution">
    <text evidence="5">The sequence shown here is derived from an EMBL/GenBank/DDBJ whole genome shotgun (WGS) entry which is preliminary data.</text>
</comment>
<protein>
    <recommendedName>
        <fullName evidence="4">Cyclic nucleotide-binding domain-containing protein</fullName>
    </recommendedName>
</protein>
<evidence type="ECO:0000256" key="2">
    <source>
        <dbReference type="ARBA" id="ARBA00023125"/>
    </source>
</evidence>